<protein>
    <submittedName>
        <fullName evidence="8">Cytochrome P450</fullName>
    </submittedName>
</protein>
<reference evidence="8 9" key="1">
    <citation type="journal article" date="2010" name="Genome Biol. Evol.">
        <title>The sequence of a 1.8-mb bacterial linear plasmid reveals a rich evolutionary reservoir of secondary metabolic pathways.</title>
        <authorList>
            <person name="Medema M.H."/>
            <person name="Trefzer A."/>
            <person name="Kovalchuk A."/>
            <person name="van den Berg M."/>
            <person name="Mueller U."/>
            <person name="Heijne W."/>
            <person name="Wu L."/>
            <person name="Alam M.T."/>
            <person name="Ronning C.M."/>
            <person name="Nierman W.C."/>
            <person name="Bovenberg R.A.L."/>
            <person name="Breitling R."/>
            <person name="Takano E."/>
        </authorList>
    </citation>
    <scope>NUCLEOTIDE SEQUENCE [LARGE SCALE GENOMIC DNA]</scope>
    <source>
        <strain evidence="8">ATCC 27064</strain>
        <plasmid evidence="8 9">pSCL4</plasmid>
    </source>
</reference>
<evidence type="ECO:0000256" key="3">
    <source>
        <dbReference type="ARBA" id="ARBA00022723"/>
    </source>
</evidence>
<dbReference type="InterPro" id="IPR001128">
    <property type="entry name" value="Cyt_P450"/>
</dbReference>
<gene>
    <name evidence="8" type="ORF">SCLAV_p0079</name>
</gene>
<keyword evidence="5 7" id="KW-0408">Iron</keyword>
<evidence type="ECO:0000256" key="1">
    <source>
        <dbReference type="ARBA" id="ARBA00010617"/>
    </source>
</evidence>
<evidence type="ECO:0000256" key="2">
    <source>
        <dbReference type="ARBA" id="ARBA00022617"/>
    </source>
</evidence>
<evidence type="ECO:0000313" key="9">
    <source>
        <dbReference type="Proteomes" id="UP000002357"/>
    </source>
</evidence>
<evidence type="ECO:0000256" key="6">
    <source>
        <dbReference type="ARBA" id="ARBA00023033"/>
    </source>
</evidence>
<accession>D5SI27</accession>
<dbReference type="CDD" id="cd11029">
    <property type="entry name" value="CYP107-like"/>
    <property type="match status" value="1"/>
</dbReference>
<dbReference type="GO" id="GO:0004497">
    <property type="term" value="F:monooxygenase activity"/>
    <property type="evidence" value="ECO:0007669"/>
    <property type="project" value="UniProtKB-KW"/>
</dbReference>
<proteinExistence type="inferred from homology"/>
<dbReference type="InterPro" id="IPR017972">
    <property type="entry name" value="Cyt_P450_CS"/>
</dbReference>
<dbReference type="EMBL" id="CM000914">
    <property type="protein sequence ID" value="EFG03570.2"/>
    <property type="molecule type" value="Genomic_DNA"/>
</dbReference>
<dbReference type="OrthoDB" id="5500002at2"/>
<dbReference type="Pfam" id="PF00067">
    <property type="entry name" value="p450"/>
    <property type="match status" value="1"/>
</dbReference>
<keyword evidence="6 7" id="KW-0503">Monooxygenase</keyword>
<keyword evidence="4 7" id="KW-0560">Oxidoreductase</keyword>
<dbReference type="GO" id="GO:0005506">
    <property type="term" value="F:iron ion binding"/>
    <property type="evidence" value="ECO:0007669"/>
    <property type="project" value="InterPro"/>
</dbReference>
<dbReference type="GO" id="GO:0016705">
    <property type="term" value="F:oxidoreductase activity, acting on paired donors, with incorporation or reduction of molecular oxygen"/>
    <property type="evidence" value="ECO:0007669"/>
    <property type="project" value="InterPro"/>
</dbReference>
<keyword evidence="8" id="KW-0614">Plasmid</keyword>
<dbReference type="RefSeq" id="WP_003962918.1">
    <property type="nucleotide sequence ID" value="NZ_CM000914.1"/>
</dbReference>
<geneLocation type="plasmid" evidence="8 9">
    <name>pSCL4</name>
</geneLocation>
<name>D5SI27_STRCL</name>
<organism evidence="8 9">
    <name type="scientific">Streptomyces clavuligerus</name>
    <dbReference type="NCBI Taxonomy" id="1901"/>
    <lineage>
        <taxon>Bacteria</taxon>
        <taxon>Bacillati</taxon>
        <taxon>Actinomycetota</taxon>
        <taxon>Actinomycetes</taxon>
        <taxon>Kitasatosporales</taxon>
        <taxon>Streptomycetaceae</taxon>
        <taxon>Streptomyces</taxon>
    </lineage>
</organism>
<dbReference type="PANTHER" id="PTHR46696:SF1">
    <property type="entry name" value="CYTOCHROME P450 YJIB-RELATED"/>
    <property type="match status" value="1"/>
</dbReference>
<keyword evidence="3 7" id="KW-0479">Metal-binding</keyword>
<dbReference type="PANTHER" id="PTHR46696">
    <property type="entry name" value="P450, PUTATIVE (EUROFUNG)-RELATED"/>
    <property type="match status" value="1"/>
</dbReference>
<dbReference type="GO" id="GO:0020037">
    <property type="term" value="F:heme binding"/>
    <property type="evidence" value="ECO:0007669"/>
    <property type="project" value="InterPro"/>
</dbReference>
<evidence type="ECO:0000256" key="5">
    <source>
        <dbReference type="ARBA" id="ARBA00023004"/>
    </source>
</evidence>
<dbReference type="PRINTS" id="PR00359">
    <property type="entry name" value="BP450"/>
</dbReference>
<dbReference type="Gene3D" id="1.10.630.10">
    <property type="entry name" value="Cytochrome P450"/>
    <property type="match status" value="1"/>
</dbReference>
<dbReference type="eggNOG" id="COG2124">
    <property type="taxonomic scope" value="Bacteria"/>
</dbReference>
<comment type="similarity">
    <text evidence="1 7">Belongs to the cytochrome P450 family.</text>
</comment>
<dbReference type="InterPro" id="IPR036396">
    <property type="entry name" value="Cyt_P450_sf"/>
</dbReference>
<keyword evidence="2 7" id="KW-0349">Heme</keyword>
<dbReference type="GeneID" id="93733332"/>
<dbReference type="Proteomes" id="UP000002357">
    <property type="component" value="Plasmid pSCL4"/>
</dbReference>
<keyword evidence="9" id="KW-1185">Reference proteome</keyword>
<dbReference type="InterPro" id="IPR002397">
    <property type="entry name" value="Cyt_P450_B"/>
</dbReference>
<evidence type="ECO:0000256" key="4">
    <source>
        <dbReference type="ARBA" id="ARBA00023002"/>
    </source>
</evidence>
<dbReference type="PROSITE" id="PS00086">
    <property type="entry name" value="CYTOCHROME_P450"/>
    <property type="match status" value="1"/>
</dbReference>
<dbReference type="FunFam" id="1.10.630.10:FF:000018">
    <property type="entry name" value="Cytochrome P450 monooxygenase"/>
    <property type="match status" value="1"/>
</dbReference>
<evidence type="ECO:0000256" key="7">
    <source>
        <dbReference type="RuleBase" id="RU000461"/>
    </source>
</evidence>
<evidence type="ECO:0000313" key="8">
    <source>
        <dbReference type="EMBL" id="EFG03570.2"/>
    </source>
</evidence>
<dbReference type="AlphaFoldDB" id="D5SI27"/>
<sequence length="415" mass="45151">MSDISSQPYVLDPAARDRAAEDALLRARGSVTRVDVLGEEAWAVTDPALLKQLLLDGRVSKDARRHWDRFPDHTTGWPLTLWVAVENMFTAYGPEHRRLRRLIAPALTARAIGALEPDIERFTRELLDKLAATPPGGTVDLRENFAVPLPIRVIAHLMGLPEHLLPEFRRTVDGVFATDLTAGEAAAHTQGLYRALDALIALKRAEPGDDLTTRLIAARDTDAGGDGRGLTTQELRDTLLLMISAGYETTVNLIDQSLTGLLTHPAAHTAARSGTVSWPDVAEETLRWQAPLPFLPMRYATTDIALPDGVVIRRGQALLPAYSAANRHPALHGPTAERFDPSRADKTHFSFGHGVHTCLGAPLARLEATIALRMLDARFPALSLAVPAHDLTPLPSFLTNGHRALPVVLRPGTSD</sequence>
<dbReference type="SUPFAM" id="SSF48264">
    <property type="entry name" value="Cytochrome P450"/>
    <property type="match status" value="1"/>
</dbReference>